<keyword evidence="2" id="KW-1185">Reference proteome</keyword>
<proteinExistence type="predicted"/>
<dbReference type="Proteomes" id="UP001320159">
    <property type="component" value="Unassembled WGS sequence"/>
</dbReference>
<accession>A0AAP2REA6</accession>
<evidence type="ECO:0000313" key="1">
    <source>
        <dbReference type="EMBL" id="MCD1295758.1"/>
    </source>
</evidence>
<protein>
    <submittedName>
        <fullName evidence="1">Uncharacterized protein</fullName>
    </submittedName>
</protein>
<comment type="caution">
    <text evidence="1">The sequence shown here is derived from an EMBL/GenBank/DDBJ whole genome shotgun (WGS) entry which is preliminary data.</text>
</comment>
<dbReference type="RefSeq" id="WP_230742615.1">
    <property type="nucleotide sequence ID" value="NZ_PGCK01000010.1"/>
</dbReference>
<organism evidence="1 2">
    <name type="scientific">Methanooceanicella nereidis</name>
    <dbReference type="NCBI Taxonomy" id="2052831"/>
    <lineage>
        <taxon>Archaea</taxon>
        <taxon>Methanobacteriati</taxon>
        <taxon>Methanobacteriota</taxon>
        <taxon>Stenosarchaea group</taxon>
        <taxon>Methanomicrobia</taxon>
        <taxon>Methanocellales</taxon>
        <taxon>Methanocellaceae</taxon>
        <taxon>Methanooceanicella</taxon>
    </lineage>
</organism>
<dbReference type="AlphaFoldDB" id="A0AAP2REA6"/>
<reference evidence="1 2" key="1">
    <citation type="submission" date="2017-11" db="EMBL/GenBank/DDBJ databases">
        <title>Isolation and Characterization of Family Methanocellaceae Species from Potential Methane Hydrate Area Offshore Southwestern Taiwan.</title>
        <authorList>
            <person name="Zhang W.-L."/>
            <person name="Chen W.-C."/>
            <person name="Lai M.-C."/>
            <person name="Chen S.-C."/>
        </authorList>
    </citation>
    <scope>NUCLEOTIDE SEQUENCE [LARGE SCALE GENOMIC DNA]</scope>
    <source>
        <strain evidence="1 2">CWC-04</strain>
    </source>
</reference>
<sequence length="106" mass="12081">MDFKDIVSTVFSREKAPDLSLSAESMNTLDELILKGIFNDKSDFMRFIVKTYWQYKIRGSAPTSSNILDIINQAGIDKNFSDADIMGRIFPLMVDAFKETEKKKTS</sequence>
<dbReference type="EMBL" id="PGCK01000010">
    <property type="protein sequence ID" value="MCD1295758.1"/>
    <property type="molecule type" value="Genomic_DNA"/>
</dbReference>
<gene>
    <name evidence="1" type="ORF">CUJ83_12185</name>
</gene>
<evidence type="ECO:0000313" key="2">
    <source>
        <dbReference type="Proteomes" id="UP001320159"/>
    </source>
</evidence>
<name>A0AAP2REA6_9EURY</name>